<evidence type="ECO:0000313" key="12">
    <source>
        <dbReference type="EMBL" id="GGC26385.1"/>
    </source>
</evidence>
<dbReference type="PANTHER" id="PTHR40980:SF4">
    <property type="entry name" value="TONB-DEPENDENT RECEPTOR-LIKE BETA-BARREL DOMAIN-CONTAINING PROTEIN"/>
    <property type="match status" value="1"/>
</dbReference>
<dbReference type="InterPro" id="IPR039426">
    <property type="entry name" value="TonB-dep_rcpt-like"/>
</dbReference>
<dbReference type="NCBIfam" id="TIGR01782">
    <property type="entry name" value="TonB-Xanth-Caul"/>
    <property type="match status" value="1"/>
</dbReference>
<dbReference type="InterPro" id="IPR012910">
    <property type="entry name" value="Plug_dom"/>
</dbReference>
<evidence type="ECO:0000259" key="11">
    <source>
        <dbReference type="Pfam" id="PF07715"/>
    </source>
</evidence>
<comment type="similarity">
    <text evidence="8 9">Belongs to the TonB-dependent receptor family.</text>
</comment>
<evidence type="ECO:0000259" key="10">
    <source>
        <dbReference type="Pfam" id="PF00593"/>
    </source>
</evidence>
<protein>
    <submittedName>
        <fullName evidence="12">TonB-dependent receptor</fullName>
    </submittedName>
</protein>
<evidence type="ECO:0000256" key="9">
    <source>
        <dbReference type="RuleBase" id="RU003357"/>
    </source>
</evidence>
<keyword evidence="7 8" id="KW-0998">Cell outer membrane</keyword>
<keyword evidence="6 8" id="KW-0472">Membrane</keyword>
<dbReference type="InterPro" id="IPR010104">
    <property type="entry name" value="TonB_rcpt_bac"/>
</dbReference>
<evidence type="ECO:0000256" key="1">
    <source>
        <dbReference type="ARBA" id="ARBA00004571"/>
    </source>
</evidence>
<dbReference type="RefSeq" id="WP_229719604.1">
    <property type="nucleotide sequence ID" value="NZ_BMCH01000002.1"/>
</dbReference>
<evidence type="ECO:0000256" key="8">
    <source>
        <dbReference type="PROSITE-ProRule" id="PRU01360"/>
    </source>
</evidence>
<keyword evidence="2 8" id="KW-0813">Transport</keyword>
<dbReference type="EMBL" id="BMCH01000002">
    <property type="protein sequence ID" value="GGC26385.1"/>
    <property type="molecule type" value="Genomic_DNA"/>
</dbReference>
<evidence type="ECO:0000256" key="6">
    <source>
        <dbReference type="ARBA" id="ARBA00023136"/>
    </source>
</evidence>
<dbReference type="InterPro" id="IPR000531">
    <property type="entry name" value="Beta-barrel_TonB"/>
</dbReference>
<feature type="domain" description="TonB-dependent receptor plug" evidence="11">
    <location>
        <begin position="39"/>
        <end position="151"/>
    </location>
</feature>
<dbReference type="Proteomes" id="UP000637769">
    <property type="component" value="Unassembled WGS sequence"/>
</dbReference>
<dbReference type="PANTHER" id="PTHR40980">
    <property type="entry name" value="PLUG DOMAIN-CONTAINING PROTEIN"/>
    <property type="match status" value="1"/>
</dbReference>
<dbReference type="PROSITE" id="PS52016">
    <property type="entry name" value="TONB_DEPENDENT_REC_3"/>
    <property type="match status" value="1"/>
</dbReference>
<keyword evidence="13" id="KW-1185">Reference proteome</keyword>
<comment type="subcellular location">
    <subcellularLocation>
        <location evidence="1 8">Cell outer membrane</location>
        <topology evidence="1 8">Multi-pass membrane protein</topology>
    </subcellularLocation>
</comment>
<evidence type="ECO:0000256" key="4">
    <source>
        <dbReference type="ARBA" id="ARBA00022692"/>
    </source>
</evidence>
<dbReference type="InterPro" id="IPR036942">
    <property type="entry name" value="Beta-barrel_TonB_sf"/>
</dbReference>
<keyword evidence="3 8" id="KW-1134">Transmembrane beta strand</keyword>
<keyword evidence="4 8" id="KW-0812">Transmembrane</keyword>
<evidence type="ECO:0000256" key="2">
    <source>
        <dbReference type="ARBA" id="ARBA00022448"/>
    </source>
</evidence>
<organism evidence="12 13">
    <name type="scientific">Asaia siamensis</name>
    <dbReference type="NCBI Taxonomy" id="110479"/>
    <lineage>
        <taxon>Bacteria</taxon>
        <taxon>Pseudomonadati</taxon>
        <taxon>Pseudomonadota</taxon>
        <taxon>Alphaproteobacteria</taxon>
        <taxon>Acetobacterales</taxon>
        <taxon>Acetobacteraceae</taxon>
        <taxon>Asaia</taxon>
    </lineage>
</organism>
<dbReference type="Pfam" id="PF00593">
    <property type="entry name" value="TonB_dep_Rec_b-barrel"/>
    <property type="match status" value="1"/>
</dbReference>
<evidence type="ECO:0000313" key="13">
    <source>
        <dbReference type="Proteomes" id="UP000637769"/>
    </source>
</evidence>
<comment type="caution">
    <text evidence="12">The sequence shown here is derived from an EMBL/GenBank/DDBJ whole genome shotgun (WGS) entry which is preliminary data.</text>
</comment>
<dbReference type="Gene3D" id="2.170.130.10">
    <property type="entry name" value="TonB-dependent receptor, plug domain"/>
    <property type="match status" value="1"/>
</dbReference>
<keyword evidence="5 9" id="KW-0798">TonB box</keyword>
<name>A0ABQ1LN91_9PROT</name>
<reference evidence="13" key="1">
    <citation type="journal article" date="2019" name="Int. J. Syst. Evol. Microbiol.">
        <title>The Global Catalogue of Microorganisms (GCM) 10K type strain sequencing project: providing services to taxonomists for standard genome sequencing and annotation.</title>
        <authorList>
            <consortium name="The Broad Institute Genomics Platform"/>
            <consortium name="The Broad Institute Genome Sequencing Center for Infectious Disease"/>
            <person name="Wu L."/>
            <person name="Ma J."/>
        </authorList>
    </citation>
    <scope>NUCLEOTIDE SEQUENCE [LARGE SCALE GENOMIC DNA]</scope>
    <source>
        <strain evidence="13">CCM 7132</strain>
    </source>
</reference>
<dbReference type="InterPro" id="IPR037066">
    <property type="entry name" value="Plug_dom_sf"/>
</dbReference>
<evidence type="ECO:0000256" key="7">
    <source>
        <dbReference type="ARBA" id="ARBA00023237"/>
    </source>
</evidence>
<accession>A0ABQ1LN91</accession>
<dbReference type="Gene3D" id="2.40.170.20">
    <property type="entry name" value="TonB-dependent receptor, beta-barrel domain"/>
    <property type="match status" value="1"/>
</dbReference>
<proteinExistence type="inferred from homology"/>
<gene>
    <name evidence="12" type="primary">cirA</name>
    <name evidence="12" type="ORF">GCM10007207_09750</name>
</gene>
<dbReference type="Pfam" id="PF07715">
    <property type="entry name" value="Plug"/>
    <property type="match status" value="1"/>
</dbReference>
<evidence type="ECO:0000256" key="5">
    <source>
        <dbReference type="ARBA" id="ARBA00023077"/>
    </source>
</evidence>
<dbReference type="SUPFAM" id="SSF56935">
    <property type="entry name" value="Porins"/>
    <property type="match status" value="1"/>
</dbReference>
<evidence type="ECO:0000256" key="3">
    <source>
        <dbReference type="ARBA" id="ARBA00022452"/>
    </source>
</evidence>
<keyword evidence="12" id="KW-0675">Receptor</keyword>
<feature type="domain" description="TonB-dependent receptor-like beta-barrel" evidence="10">
    <location>
        <begin position="397"/>
        <end position="853"/>
    </location>
</feature>
<sequence>MPASTPTGPTKPLEKDSVHEHIKVTALRSGTVAAALDEQRRSTGVASVLSREQIDRAPETNLSDILTRLPGVSAYSNMSNGQAATGEAQYMTIRGLDSSYNAYTLNGERIAPADPSTRAISFDMLAPYGITSIKVSKSTTAETDGDSIGGTIDIRTPTAFDFSGNYRKIILQGQLNDNAAQTGTPALGGTAQIEFARRFGRDGRFGVYATGYYSSKNVLADAAAPNRSYVPSFASEAGVKTPDQASQLTTTQLKYDLFTSSIKRYGGSLSLNYKGDRHEFYALGTWGQYNVQMDDNQVSFRGSNSGYGADGIYRSQLGQRAGYFITNDSTQLLTTQKIGGISHLDRWTVNYDIFNSYGVQATPNTVEASMYGSSSIAGPFYLDTANTTLPVASGPASAMSQLRNQNTSRFWKTQGGDSQSTADMFGIHADAAYRFRNDILRSIIFGFKISDTERLSWSHPLFHNNNNFIYNGPFFGGQNWPSTNAAGPSIGNIPGYQVDAFGGKLGDFRILDRDWVRNTTLPYKYQNDPNGAGNYTRNDWNANTSTGSEKIYAGFVALNLQAGPVDIHPGFRYEYTDFGGTHWQSAGDNINGRFVRIHQNYGSPLPYLNINWRPSELSVLRFSVRRGLTRPAFGLINGATTLSTDPVTNQILSISQPNPNLRPTTATMFDFSGELYNRHAGVISASVYYKQIQKFIFTSVSNTSNSATLGGNVPTSSFTDGGTLYSMPTNGKGATLEGIELATQQNLYFLPGWMSGFGVNGNVTLQHSNATSSIAGHADTALPRAPEMMYNLGFYYSRGPIHFDLNYNYIGTQLLSVNAKSPDFYLQPTQRLDLSMKYKFGWGITGTLAMQNLLNTPAFWETYGKGKSYLAYDGGSNGAYVRTGRMYLAGLNGEF</sequence>